<accession>A0A0D2MKS0</accession>
<organism evidence="2 3">
    <name type="scientific">Monoraphidium neglectum</name>
    <dbReference type="NCBI Taxonomy" id="145388"/>
    <lineage>
        <taxon>Eukaryota</taxon>
        <taxon>Viridiplantae</taxon>
        <taxon>Chlorophyta</taxon>
        <taxon>core chlorophytes</taxon>
        <taxon>Chlorophyceae</taxon>
        <taxon>CS clade</taxon>
        <taxon>Sphaeropleales</taxon>
        <taxon>Selenastraceae</taxon>
        <taxon>Monoraphidium</taxon>
    </lineage>
</organism>
<name>A0A0D2MKS0_9CHLO</name>
<sequence>MEFSELEGMLRPILQDVVQDAPSTSKPDGAASSDQLTQRTLARLWKLINDSNEDRAGHLAGVPLPEVDAELLPLQQEVDAALARLNARRLAVPAVVEAATRAKLEAQRESLLRDTDLAAAGDGDDLMAEAGAVGAAGAREGEGAGAATVGGAEDARELLRRTTATTDRLPAIRARLDEALHRLQTNLGVLGAGEGGARASPKTVERVIMRAARTAGKDAGQGPLGGAGGAPAAAAAAEDGDAGESGADATRRCLARELA</sequence>
<dbReference type="AlphaFoldDB" id="A0A0D2MKS0"/>
<reference evidence="2 3" key="1">
    <citation type="journal article" date="2013" name="BMC Genomics">
        <title>Reconstruction of the lipid metabolism for the microalga Monoraphidium neglectum from its genome sequence reveals characteristics suitable for biofuel production.</title>
        <authorList>
            <person name="Bogen C."/>
            <person name="Al-Dilaimi A."/>
            <person name="Albersmeier A."/>
            <person name="Wichmann J."/>
            <person name="Grundmann M."/>
            <person name="Rupp O."/>
            <person name="Lauersen K.J."/>
            <person name="Blifernez-Klassen O."/>
            <person name="Kalinowski J."/>
            <person name="Goesmann A."/>
            <person name="Mussgnug J.H."/>
            <person name="Kruse O."/>
        </authorList>
    </citation>
    <scope>NUCLEOTIDE SEQUENCE [LARGE SCALE GENOMIC DNA]</scope>
    <source>
        <strain evidence="2 3">SAG 48.87</strain>
    </source>
</reference>
<dbReference type="GeneID" id="25737312"/>
<evidence type="ECO:0000256" key="1">
    <source>
        <dbReference type="SAM" id="MobiDB-lite"/>
    </source>
</evidence>
<evidence type="ECO:0000313" key="2">
    <source>
        <dbReference type="EMBL" id="KIZ03520.1"/>
    </source>
</evidence>
<dbReference type="RefSeq" id="XP_013902539.1">
    <property type="nucleotide sequence ID" value="XM_014047085.1"/>
</dbReference>
<dbReference type="EMBL" id="KK100835">
    <property type="protein sequence ID" value="KIZ03520.1"/>
    <property type="molecule type" value="Genomic_DNA"/>
</dbReference>
<dbReference type="KEGG" id="mng:MNEG_4435"/>
<protein>
    <submittedName>
        <fullName evidence="2">Uncharacterized protein</fullName>
    </submittedName>
</protein>
<feature type="region of interest" description="Disordered" evidence="1">
    <location>
        <begin position="215"/>
        <end position="259"/>
    </location>
</feature>
<evidence type="ECO:0000313" key="3">
    <source>
        <dbReference type="Proteomes" id="UP000054498"/>
    </source>
</evidence>
<proteinExistence type="predicted"/>
<gene>
    <name evidence="2" type="ORF">MNEG_4435</name>
</gene>
<feature type="compositionally biased region" description="Basic and acidic residues" evidence="1">
    <location>
        <begin position="249"/>
        <end position="259"/>
    </location>
</feature>
<keyword evidence="3" id="KW-1185">Reference proteome</keyword>
<dbReference type="Proteomes" id="UP000054498">
    <property type="component" value="Unassembled WGS sequence"/>
</dbReference>
<dbReference type="OrthoDB" id="545501at2759"/>